<feature type="compositionally biased region" description="Low complexity" evidence="8">
    <location>
        <begin position="144"/>
        <end position="162"/>
    </location>
</feature>
<evidence type="ECO:0000256" key="8">
    <source>
        <dbReference type="SAM" id="MobiDB-lite"/>
    </source>
</evidence>
<evidence type="ECO:0000313" key="11">
    <source>
        <dbReference type="Proteomes" id="UP000008915"/>
    </source>
</evidence>
<feature type="domain" description="MPN" evidence="9">
    <location>
        <begin position="226"/>
        <end position="348"/>
    </location>
</feature>
<evidence type="ECO:0000256" key="2">
    <source>
        <dbReference type="ARBA" id="ARBA00022670"/>
    </source>
</evidence>
<evidence type="ECO:0000259" key="9">
    <source>
        <dbReference type="PROSITE" id="PS50249"/>
    </source>
</evidence>
<dbReference type="PANTHER" id="PTHR30471">
    <property type="entry name" value="DNA REPAIR PROTEIN RADC"/>
    <property type="match status" value="1"/>
</dbReference>
<evidence type="ECO:0000256" key="5">
    <source>
        <dbReference type="ARBA" id="ARBA00022833"/>
    </source>
</evidence>
<dbReference type="KEGG" id="tmr:Tmar_2218"/>
<feature type="compositionally biased region" description="Gly residues" evidence="8">
    <location>
        <begin position="166"/>
        <end position="175"/>
    </location>
</feature>
<dbReference type="RefSeq" id="WP_013496598.1">
    <property type="nucleotide sequence ID" value="NC_014831.1"/>
</dbReference>
<dbReference type="InterPro" id="IPR046778">
    <property type="entry name" value="UPF0758_N"/>
</dbReference>
<dbReference type="InterPro" id="IPR020891">
    <property type="entry name" value="UPF0758_CS"/>
</dbReference>
<dbReference type="InterPro" id="IPR037518">
    <property type="entry name" value="MPN"/>
</dbReference>
<sequence length="351" mass="36257">MKPVRDPAPPPVLGRSRAPADPPAAAVRVPAPRAGRQPVSAPAHRHRSPRVKDLPPSDRPRERLLAGGAATLSNVDLLAILIGSGTGRGESALDLARKVLAYGAGGRGADPGRGEEPRRSTRSGSVGMRGAATGSAGPSGGLAAGPEPGGDAASDRPAALADGRPDGAGAGGLPSGGDGDALQWLASARAEELCQIPGIGPARAAQIVAAVELGRRLAAARPVRPRVRCPEDVGRLLMAGMKDLDREHLYVVLLNTKHYVLGVDLISIGTLNGSMVHPREVFRAAVRRGAAALILVHNHPSGDPTPSPEDVQVTRRLVEAGRIMGIDVLDHVIIGNQRYISLREAGLVWDG</sequence>
<dbReference type="GO" id="GO:0046872">
    <property type="term" value="F:metal ion binding"/>
    <property type="evidence" value="ECO:0007669"/>
    <property type="project" value="UniProtKB-KW"/>
</dbReference>
<dbReference type="InterPro" id="IPR003583">
    <property type="entry name" value="Hlx-hairpin-Hlx_DNA-bd_motif"/>
</dbReference>
<dbReference type="InterPro" id="IPR025657">
    <property type="entry name" value="RadC_JAB"/>
</dbReference>
<dbReference type="Pfam" id="PF20582">
    <property type="entry name" value="UPF0758_N"/>
    <property type="match status" value="1"/>
</dbReference>
<dbReference type="EMBL" id="CP002344">
    <property type="protein sequence ID" value="ADU52298.1"/>
    <property type="molecule type" value="Genomic_DNA"/>
</dbReference>
<feature type="compositionally biased region" description="Pro residues" evidence="8">
    <location>
        <begin position="1"/>
        <end position="12"/>
    </location>
</feature>
<dbReference type="PROSITE" id="PS50249">
    <property type="entry name" value="MPN"/>
    <property type="match status" value="1"/>
</dbReference>
<dbReference type="Pfam" id="PF04002">
    <property type="entry name" value="RadC"/>
    <property type="match status" value="1"/>
</dbReference>
<accession>E6SKE0</accession>
<dbReference type="AlphaFoldDB" id="E6SKE0"/>
<keyword evidence="4" id="KW-0378">Hydrolase</keyword>
<dbReference type="InterPro" id="IPR001405">
    <property type="entry name" value="UPF0758"/>
</dbReference>
<name>E6SKE0_THEM7</name>
<keyword evidence="11" id="KW-1185">Reference proteome</keyword>
<dbReference type="eggNOG" id="COG2003">
    <property type="taxonomic scope" value="Bacteria"/>
</dbReference>
<reference evidence="10 11" key="1">
    <citation type="journal article" date="2010" name="Stand. Genomic Sci.">
        <title>Complete genome sequence of Thermaerobacter marianensis type strain (7p75a).</title>
        <authorList>
            <person name="Han C."/>
            <person name="Gu W."/>
            <person name="Zhang X."/>
            <person name="Lapidus A."/>
            <person name="Nolan M."/>
            <person name="Copeland A."/>
            <person name="Lucas S."/>
            <person name="Del Rio T.G."/>
            <person name="Tice H."/>
            <person name="Cheng J.F."/>
            <person name="Tapia R."/>
            <person name="Goodwin L."/>
            <person name="Pitluck S."/>
            <person name="Pagani I."/>
            <person name="Ivanova N."/>
            <person name="Mavromatis K."/>
            <person name="Mikhailova N."/>
            <person name="Pati A."/>
            <person name="Chen A."/>
            <person name="Palaniappan K."/>
            <person name="Land M."/>
            <person name="Hauser L."/>
            <person name="Chang Y.J."/>
            <person name="Jeffries C.D."/>
            <person name="Schneider S."/>
            <person name="Rohde M."/>
            <person name="Goker M."/>
            <person name="Pukall R."/>
            <person name="Woyke T."/>
            <person name="Bristow J."/>
            <person name="Eisen J.A."/>
            <person name="Markowitz V."/>
            <person name="Hugenholtz P."/>
            <person name="Kyrpides N.C."/>
            <person name="Klenk H.P."/>
            <person name="Detter J.C."/>
        </authorList>
    </citation>
    <scope>NUCLEOTIDE SEQUENCE [LARGE SCALE GENOMIC DNA]</scope>
    <source>
        <strain evidence="11">ATCC 700841 / DSM 12885 / JCM 10246 / 7p75a</strain>
    </source>
</reference>
<dbReference type="InterPro" id="IPR010994">
    <property type="entry name" value="RuvA_2-like"/>
</dbReference>
<dbReference type="GO" id="GO:0003677">
    <property type="term" value="F:DNA binding"/>
    <property type="evidence" value="ECO:0007669"/>
    <property type="project" value="InterPro"/>
</dbReference>
<dbReference type="NCBIfam" id="NF000642">
    <property type="entry name" value="PRK00024.1"/>
    <property type="match status" value="1"/>
</dbReference>
<dbReference type="GO" id="GO:0006281">
    <property type="term" value="P:DNA repair"/>
    <property type="evidence" value="ECO:0007669"/>
    <property type="project" value="InterPro"/>
</dbReference>
<evidence type="ECO:0000256" key="3">
    <source>
        <dbReference type="ARBA" id="ARBA00022723"/>
    </source>
</evidence>
<dbReference type="PROSITE" id="PS01302">
    <property type="entry name" value="UPF0758"/>
    <property type="match status" value="1"/>
</dbReference>
<evidence type="ECO:0000256" key="6">
    <source>
        <dbReference type="ARBA" id="ARBA00023049"/>
    </source>
</evidence>
<evidence type="ECO:0000256" key="7">
    <source>
        <dbReference type="RuleBase" id="RU003797"/>
    </source>
</evidence>
<keyword evidence="2" id="KW-0645">Protease</keyword>
<dbReference type="HOGENOM" id="CLU_789701_0_0_9"/>
<dbReference type="SUPFAM" id="SSF47781">
    <property type="entry name" value="RuvA domain 2-like"/>
    <property type="match status" value="1"/>
</dbReference>
<gene>
    <name evidence="10" type="ordered locus">Tmar_2218</name>
</gene>
<keyword evidence="3" id="KW-0479">Metal-binding</keyword>
<proteinExistence type="inferred from homology"/>
<evidence type="ECO:0000313" key="10">
    <source>
        <dbReference type="EMBL" id="ADU52298.1"/>
    </source>
</evidence>
<organism evidence="10 11">
    <name type="scientific">Thermaerobacter marianensis (strain ATCC 700841 / DSM 12885 / JCM 10246 / 7p75a)</name>
    <dbReference type="NCBI Taxonomy" id="644966"/>
    <lineage>
        <taxon>Bacteria</taxon>
        <taxon>Bacillati</taxon>
        <taxon>Bacillota</taxon>
        <taxon>Clostridia</taxon>
        <taxon>Eubacteriales</taxon>
        <taxon>Clostridiales Family XVII. Incertae Sedis</taxon>
        <taxon>Thermaerobacter</taxon>
    </lineage>
</organism>
<feature type="compositionally biased region" description="Basic and acidic residues" evidence="8">
    <location>
        <begin position="50"/>
        <end position="62"/>
    </location>
</feature>
<dbReference type="STRING" id="644966.Tmar_2218"/>
<dbReference type="Gene3D" id="3.40.140.10">
    <property type="entry name" value="Cytidine Deaminase, domain 2"/>
    <property type="match status" value="1"/>
</dbReference>
<dbReference type="SMART" id="SM00278">
    <property type="entry name" value="HhH1"/>
    <property type="match status" value="1"/>
</dbReference>
<feature type="compositionally biased region" description="Low complexity" evidence="8">
    <location>
        <begin position="15"/>
        <end position="39"/>
    </location>
</feature>
<reference evidence="11" key="2">
    <citation type="journal article" date="2010" name="Stand. Genomic Sci.">
        <title>Complete genome sequence of Thermaerobacter marianensis type strain (7p75aT).</title>
        <authorList>
            <person name="Han C."/>
            <person name="Gu W."/>
            <person name="Zhang X."/>
            <person name="Lapidus A."/>
            <person name="Nolan M."/>
            <person name="Copeland A."/>
            <person name="Lucas S."/>
            <person name="Glavina Del Rio T."/>
            <person name="Tice H."/>
            <person name="Cheng J."/>
            <person name="Tapia R."/>
            <person name="Goodwin L."/>
            <person name="Pitluck S."/>
            <person name="Pagani I."/>
            <person name="Ivanova N."/>
            <person name="Mavromatis K."/>
            <person name="Mikhailova N."/>
            <person name="Pati A."/>
            <person name="Chen A."/>
            <person name="Palaniappan K."/>
            <person name="Land M."/>
            <person name="Hauser L."/>
            <person name="Chang Y."/>
            <person name="Jeffries C."/>
            <person name="Schneider S."/>
            <person name="Rohde M."/>
            <person name="Goker M."/>
            <person name="Pukall R."/>
            <person name="Woyke T."/>
            <person name="Bristow J."/>
            <person name="Eisen J."/>
            <person name="Markowitz V."/>
            <person name="Hugenholtz P."/>
            <person name="Kyrpides N."/>
            <person name="Klenk H."/>
            <person name="Detter J."/>
        </authorList>
    </citation>
    <scope>NUCLEOTIDE SEQUENCE [LARGE SCALE GENOMIC DNA]</scope>
    <source>
        <strain evidence="11">ATCC 700841 / DSM 12885 / JCM 10246 / 7p75a</strain>
    </source>
</reference>
<evidence type="ECO:0000256" key="1">
    <source>
        <dbReference type="ARBA" id="ARBA00010243"/>
    </source>
</evidence>
<keyword evidence="5" id="KW-0862">Zinc</keyword>
<evidence type="ECO:0000256" key="4">
    <source>
        <dbReference type="ARBA" id="ARBA00022801"/>
    </source>
</evidence>
<protein>
    <submittedName>
        <fullName evidence="10">DNA repair protein RadC</fullName>
    </submittedName>
</protein>
<keyword evidence="6" id="KW-0482">Metalloprotease</keyword>
<dbReference type="SUPFAM" id="SSF102712">
    <property type="entry name" value="JAB1/MPN domain"/>
    <property type="match status" value="1"/>
</dbReference>
<dbReference type="CDD" id="cd08071">
    <property type="entry name" value="MPN_DUF2466"/>
    <property type="match status" value="1"/>
</dbReference>
<dbReference type="GO" id="GO:0006508">
    <property type="term" value="P:proteolysis"/>
    <property type="evidence" value="ECO:0007669"/>
    <property type="project" value="UniProtKB-KW"/>
</dbReference>
<feature type="region of interest" description="Disordered" evidence="8">
    <location>
        <begin position="1"/>
        <end position="62"/>
    </location>
</feature>
<dbReference type="GO" id="GO:0008237">
    <property type="term" value="F:metallopeptidase activity"/>
    <property type="evidence" value="ECO:0007669"/>
    <property type="project" value="UniProtKB-KW"/>
</dbReference>
<dbReference type="PANTHER" id="PTHR30471:SF3">
    <property type="entry name" value="UPF0758 PROTEIN YEES-RELATED"/>
    <property type="match status" value="1"/>
</dbReference>
<feature type="compositionally biased region" description="Basic and acidic residues" evidence="8">
    <location>
        <begin position="110"/>
        <end position="119"/>
    </location>
</feature>
<dbReference type="Proteomes" id="UP000008915">
    <property type="component" value="Chromosome"/>
</dbReference>
<feature type="region of interest" description="Disordered" evidence="8">
    <location>
        <begin position="103"/>
        <end position="175"/>
    </location>
</feature>
<comment type="similarity">
    <text evidence="1 7">Belongs to the UPF0758 family.</text>
</comment>
<dbReference type="NCBIfam" id="TIGR00608">
    <property type="entry name" value="radc"/>
    <property type="match status" value="1"/>
</dbReference>